<sequence>MIAQEFSTPHTPQQNGKVERSNRVVVEMARTMLKAAGMRKRFWSDAVLAAVYIQNRCPTKVLGGKTPTEVVTGRTPVLHKLRVFGCDSEVLLPKSQRHKLDAKTVKAIFIGYEKSGGYRFWVPSGRGGSGSVIISMTAVFFEASVPRSRTVTLDGEMPTQAKPASEVVPNQLDTIQEDTEMEDTDSNQPSNDKSARRLDFKESHNTEETALISELNDPLTLQEAMSRPDAEQWRQAINRELNSVRRNGTYEEVFAPAYVRPVQTKWVFRRKTLADGSLDKYKARLVAKGVTQQYGVDYTETFSPVVRHDSIRAILALVVQLYWGHLQLNVQTAFLNSDLDEVIFITPPTETGDDKWGLAPPHFIQSDDDDSAHANRVQFVPTYAISVRCLPTYVNGGPITIWKLRKALYGLKQASRAWYETVTKFLCQAGFAQCQSDSCVLVKRTANSIVAVLLYVDDMLIFSEVASELAAFQANITSRFAINKCDASSSFVGMELTWSKAGDMLTIGQQKYTATVVKRFASSDDRSRSRTPMDSNFQHLVADDMQTISESIRPAVGSLLYASTVSPPDLTTAVRLIAQEAEQPTRTVQAVIGRVFGYLARTADMGMVYRRSTKRELQLEVYCDAAFVCERERKSSTGFVAFLNGCCISWGSKKQQIVTLSTTESEYVALAH</sequence>
<dbReference type="Gene3D" id="3.30.420.10">
    <property type="entry name" value="Ribonuclease H-like superfamily/Ribonuclease H"/>
    <property type="match status" value="1"/>
</dbReference>
<feature type="region of interest" description="Disordered" evidence="11">
    <location>
        <begin position="1"/>
        <end position="20"/>
    </location>
</feature>
<feature type="compositionally biased region" description="Polar residues" evidence="11">
    <location>
        <begin position="1"/>
        <end position="16"/>
    </location>
</feature>
<dbReference type="InterPro" id="IPR043502">
    <property type="entry name" value="DNA/RNA_pol_sf"/>
</dbReference>
<dbReference type="CDD" id="cd09272">
    <property type="entry name" value="RNase_HI_RT_Ty1"/>
    <property type="match status" value="1"/>
</dbReference>
<dbReference type="GO" id="GO:0003887">
    <property type="term" value="F:DNA-directed DNA polymerase activity"/>
    <property type="evidence" value="ECO:0007669"/>
    <property type="project" value="UniProtKB-KW"/>
</dbReference>
<feature type="compositionally biased region" description="Basic and acidic residues" evidence="11">
    <location>
        <begin position="193"/>
        <end position="203"/>
    </location>
</feature>
<organism evidence="13 14">
    <name type="scientific">Phytophthora fragariaefolia</name>
    <dbReference type="NCBI Taxonomy" id="1490495"/>
    <lineage>
        <taxon>Eukaryota</taxon>
        <taxon>Sar</taxon>
        <taxon>Stramenopiles</taxon>
        <taxon>Oomycota</taxon>
        <taxon>Peronosporomycetes</taxon>
        <taxon>Peronosporales</taxon>
        <taxon>Peronosporaceae</taxon>
        <taxon>Phytophthora</taxon>
    </lineage>
</organism>
<keyword evidence="5" id="KW-0460">Magnesium</keyword>
<evidence type="ECO:0000313" key="14">
    <source>
        <dbReference type="Proteomes" id="UP001165121"/>
    </source>
</evidence>
<dbReference type="PROSITE" id="PS50994">
    <property type="entry name" value="INTEGRASE"/>
    <property type="match status" value="1"/>
</dbReference>
<dbReference type="GO" id="GO:0003964">
    <property type="term" value="F:RNA-directed DNA polymerase activity"/>
    <property type="evidence" value="ECO:0007669"/>
    <property type="project" value="UniProtKB-KW"/>
</dbReference>
<dbReference type="GO" id="GO:0006310">
    <property type="term" value="P:DNA recombination"/>
    <property type="evidence" value="ECO:0007669"/>
    <property type="project" value="UniProtKB-KW"/>
</dbReference>
<accession>A0A9W6XHQ2</accession>
<dbReference type="InterPro" id="IPR039537">
    <property type="entry name" value="Retrotran_Ty1/copia-like"/>
</dbReference>
<evidence type="ECO:0000256" key="5">
    <source>
        <dbReference type="ARBA" id="ARBA00022842"/>
    </source>
</evidence>
<evidence type="ECO:0000259" key="12">
    <source>
        <dbReference type="PROSITE" id="PS50994"/>
    </source>
</evidence>
<keyword evidence="6" id="KW-0229">DNA integration</keyword>
<keyword evidence="8" id="KW-0808">Transferase</keyword>
<gene>
    <name evidence="13" type="ORF">Pfra01_001124900</name>
</gene>
<dbReference type="InterPro" id="IPR057670">
    <property type="entry name" value="SH3_retrovirus"/>
</dbReference>
<keyword evidence="7" id="KW-0695">RNA-directed DNA polymerase</keyword>
<comment type="caution">
    <text evidence="13">The sequence shown here is derived from an EMBL/GenBank/DDBJ whole genome shotgun (WGS) entry which is preliminary data.</text>
</comment>
<dbReference type="OrthoDB" id="413361at2759"/>
<keyword evidence="14" id="KW-1185">Reference proteome</keyword>
<dbReference type="GO" id="GO:0046872">
    <property type="term" value="F:metal ion binding"/>
    <property type="evidence" value="ECO:0007669"/>
    <property type="project" value="UniProtKB-KW"/>
</dbReference>
<evidence type="ECO:0000256" key="9">
    <source>
        <dbReference type="ARBA" id="ARBA00023172"/>
    </source>
</evidence>
<evidence type="ECO:0000256" key="6">
    <source>
        <dbReference type="ARBA" id="ARBA00022908"/>
    </source>
</evidence>
<dbReference type="InterPro" id="IPR013103">
    <property type="entry name" value="RVT_2"/>
</dbReference>
<dbReference type="SUPFAM" id="SSF53098">
    <property type="entry name" value="Ribonuclease H-like"/>
    <property type="match status" value="1"/>
</dbReference>
<evidence type="ECO:0000256" key="2">
    <source>
        <dbReference type="ARBA" id="ARBA00022723"/>
    </source>
</evidence>
<dbReference type="GO" id="GO:0004519">
    <property type="term" value="F:endonuclease activity"/>
    <property type="evidence" value="ECO:0007669"/>
    <property type="project" value="UniProtKB-KW"/>
</dbReference>
<keyword evidence="2" id="KW-0479">Metal-binding</keyword>
<keyword evidence="8" id="KW-0239">DNA-directed DNA polymerase</keyword>
<dbReference type="GO" id="GO:0003676">
    <property type="term" value="F:nucleic acid binding"/>
    <property type="evidence" value="ECO:0007669"/>
    <property type="project" value="InterPro"/>
</dbReference>
<dbReference type="EMBL" id="BSXT01001114">
    <property type="protein sequence ID" value="GMF38710.1"/>
    <property type="molecule type" value="Genomic_DNA"/>
</dbReference>
<dbReference type="Pfam" id="PF25597">
    <property type="entry name" value="SH3_retrovirus"/>
    <property type="match status" value="1"/>
</dbReference>
<dbReference type="InterPro" id="IPR012337">
    <property type="entry name" value="RNaseH-like_sf"/>
</dbReference>
<dbReference type="InterPro" id="IPR001584">
    <property type="entry name" value="Integrase_cat-core"/>
</dbReference>
<feature type="domain" description="Integrase catalytic" evidence="12">
    <location>
        <begin position="1"/>
        <end position="75"/>
    </location>
</feature>
<evidence type="ECO:0000256" key="3">
    <source>
        <dbReference type="ARBA" id="ARBA00022759"/>
    </source>
</evidence>
<dbReference type="AlphaFoldDB" id="A0A9W6XHQ2"/>
<keyword evidence="3" id="KW-0255">Endonuclease</keyword>
<dbReference type="SUPFAM" id="SSF56672">
    <property type="entry name" value="DNA/RNA polymerases"/>
    <property type="match status" value="1"/>
</dbReference>
<dbReference type="InterPro" id="IPR036397">
    <property type="entry name" value="RNaseH_sf"/>
</dbReference>
<keyword evidence="1" id="KW-0540">Nuclease</keyword>
<evidence type="ECO:0000256" key="7">
    <source>
        <dbReference type="ARBA" id="ARBA00022918"/>
    </source>
</evidence>
<evidence type="ECO:0000256" key="10">
    <source>
        <dbReference type="ARBA" id="ARBA00023268"/>
    </source>
</evidence>
<feature type="region of interest" description="Disordered" evidence="11">
    <location>
        <begin position="179"/>
        <end position="203"/>
    </location>
</feature>
<evidence type="ECO:0000256" key="1">
    <source>
        <dbReference type="ARBA" id="ARBA00022722"/>
    </source>
</evidence>
<evidence type="ECO:0000313" key="13">
    <source>
        <dbReference type="EMBL" id="GMF38710.1"/>
    </source>
</evidence>
<proteinExistence type="predicted"/>
<dbReference type="GO" id="GO:0016787">
    <property type="term" value="F:hydrolase activity"/>
    <property type="evidence" value="ECO:0007669"/>
    <property type="project" value="UniProtKB-KW"/>
</dbReference>
<dbReference type="Proteomes" id="UP001165121">
    <property type="component" value="Unassembled WGS sequence"/>
</dbReference>
<keyword evidence="9" id="KW-0233">DNA recombination</keyword>
<evidence type="ECO:0000256" key="8">
    <source>
        <dbReference type="ARBA" id="ARBA00022932"/>
    </source>
</evidence>
<keyword evidence="8" id="KW-0548">Nucleotidyltransferase</keyword>
<evidence type="ECO:0000256" key="11">
    <source>
        <dbReference type="SAM" id="MobiDB-lite"/>
    </source>
</evidence>
<dbReference type="PANTHER" id="PTHR42648">
    <property type="entry name" value="TRANSPOSASE, PUTATIVE-RELATED"/>
    <property type="match status" value="1"/>
</dbReference>
<dbReference type="GO" id="GO:0015074">
    <property type="term" value="P:DNA integration"/>
    <property type="evidence" value="ECO:0007669"/>
    <property type="project" value="UniProtKB-KW"/>
</dbReference>
<protein>
    <submittedName>
        <fullName evidence="13">Unnamed protein product</fullName>
    </submittedName>
</protein>
<evidence type="ECO:0000256" key="4">
    <source>
        <dbReference type="ARBA" id="ARBA00022801"/>
    </source>
</evidence>
<keyword evidence="4" id="KW-0378">Hydrolase</keyword>
<dbReference type="Pfam" id="PF07727">
    <property type="entry name" value="RVT_2"/>
    <property type="match status" value="2"/>
</dbReference>
<reference evidence="13" key="1">
    <citation type="submission" date="2023-04" db="EMBL/GenBank/DDBJ databases">
        <title>Phytophthora fragariaefolia NBRC 109709.</title>
        <authorList>
            <person name="Ichikawa N."/>
            <person name="Sato H."/>
            <person name="Tonouchi N."/>
        </authorList>
    </citation>
    <scope>NUCLEOTIDE SEQUENCE</scope>
    <source>
        <strain evidence="13">NBRC 109709</strain>
    </source>
</reference>
<name>A0A9W6XHQ2_9STRA</name>
<dbReference type="PANTHER" id="PTHR42648:SF11">
    <property type="entry name" value="TRANSPOSON TY4-P GAG-POL POLYPROTEIN"/>
    <property type="match status" value="1"/>
</dbReference>
<keyword evidence="10" id="KW-0511">Multifunctional enzyme</keyword>